<organism evidence="1">
    <name type="scientific">marine sediment metagenome</name>
    <dbReference type="NCBI Taxonomy" id="412755"/>
    <lineage>
        <taxon>unclassified sequences</taxon>
        <taxon>metagenomes</taxon>
        <taxon>ecological metagenomes</taxon>
    </lineage>
</organism>
<proteinExistence type="predicted"/>
<accession>A0A0F9HTG4</accession>
<protein>
    <submittedName>
        <fullName evidence="1">Uncharacterized protein</fullName>
    </submittedName>
</protein>
<dbReference type="EMBL" id="LAZR01023463">
    <property type="protein sequence ID" value="KKL78422.1"/>
    <property type="molecule type" value="Genomic_DNA"/>
</dbReference>
<dbReference type="AlphaFoldDB" id="A0A0F9HTG4"/>
<comment type="caution">
    <text evidence="1">The sequence shown here is derived from an EMBL/GenBank/DDBJ whole genome shotgun (WGS) entry which is preliminary data.</text>
</comment>
<name>A0A0F9HTG4_9ZZZZ</name>
<reference evidence="1" key="1">
    <citation type="journal article" date="2015" name="Nature">
        <title>Complex archaea that bridge the gap between prokaryotes and eukaryotes.</title>
        <authorList>
            <person name="Spang A."/>
            <person name="Saw J.H."/>
            <person name="Jorgensen S.L."/>
            <person name="Zaremba-Niedzwiedzka K."/>
            <person name="Martijn J."/>
            <person name="Lind A.E."/>
            <person name="van Eijk R."/>
            <person name="Schleper C."/>
            <person name="Guy L."/>
            <person name="Ettema T.J."/>
        </authorList>
    </citation>
    <scope>NUCLEOTIDE SEQUENCE</scope>
</reference>
<sequence>MSLQVAILGTQWDLEMFKVLGTSGVEFVDNKAYDDMRLICAFFHLMEQIYG</sequence>
<gene>
    <name evidence="1" type="ORF">LCGC14_2025000</name>
</gene>
<evidence type="ECO:0000313" key="1">
    <source>
        <dbReference type="EMBL" id="KKL78422.1"/>
    </source>
</evidence>